<keyword evidence="3" id="KW-1185">Reference proteome</keyword>
<dbReference type="Proteomes" id="UP001303046">
    <property type="component" value="Unassembled WGS sequence"/>
</dbReference>
<comment type="caution">
    <text evidence="2">The sequence shown here is derived from an EMBL/GenBank/DDBJ whole genome shotgun (WGS) entry which is preliminary data.</text>
</comment>
<name>A0ABR1CSR3_NECAM</name>
<dbReference type="EMBL" id="JAVFWL010000003">
    <property type="protein sequence ID" value="KAK6741362.1"/>
    <property type="molecule type" value="Genomic_DNA"/>
</dbReference>
<feature type="transmembrane region" description="Helical" evidence="1">
    <location>
        <begin position="107"/>
        <end position="131"/>
    </location>
</feature>
<keyword evidence="1" id="KW-1133">Transmembrane helix</keyword>
<proteinExistence type="predicted"/>
<feature type="transmembrane region" description="Helical" evidence="1">
    <location>
        <begin position="83"/>
        <end position="100"/>
    </location>
</feature>
<organism evidence="2 3">
    <name type="scientific">Necator americanus</name>
    <name type="common">Human hookworm</name>
    <dbReference type="NCBI Taxonomy" id="51031"/>
    <lineage>
        <taxon>Eukaryota</taxon>
        <taxon>Metazoa</taxon>
        <taxon>Ecdysozoa</taxon>
        <taxon>Nematoda</taxon>
        <taxon>Chromadorea</taxon>
        <taxon>Rhabditida</taxon>
        <taxon>Rhabditina</taxon>
        <taxon>Rhabditomorpha</taxon>
        <taxon>Strongyloidea</taxon>
        <taxon>Ancylostomatidae</taxon>
        <taxon>Bunostominae</taxon>
        <taxon>Necator</taxon>
    </lineage>
</organism>
<protein>
    <recommendedName>
        <fullName evidence="4">Tetraspanin family protein</fullName>
    </recommendedName>
</protein>
<evidence type="ECO:0000256" key="1">
    <source>
        <dbReference type="SAM" id="Phobius"/>
    </source>
</evidence>
<keyword evidence="1" id="KW-0812">Transmembrane</keyword>
<evidence type="ECO:0000313" key="3">
    <source>
        <dbReference type="Proteomes" id="UP001303046"/>
    </source>
</evidence>
<gene>
    <name evidence="2" type="primary">Necator_chrIII.g10060</name>
    <name evidence="2" type="ORF">RB195_009295</name>
</gene>
<reference evidence="2 3" key="1">
    <citation type="submission" date="2023-08" db="EMBL/GenBank/DDBJ databases">
        <title>A Necator americanus chromosomal reference genome.</title>
        <authorList>
            <person name="Ilik V."/>
            <person name="Petrzelkova K.J."/>
            <person name="Pardy F."/>
            <person name="Fuh T."/>
            <person name="Niatou-Singa F.S."/>
            <person name="Gouil Q."/>
            <person name="Baker L."/>
            <person name="Ritchie M.E."/>
            <person name="Jex A.R."/>
            <person name="Gazzola D."/>
            <person name="Li H."/>
            <person name="Toshio Fujiwara R."/>
            <person name="Zhan B."/>
            <person name="Aroian R.V."/>
            <person name="Pafco B."/>
            <person name="Schwarz E.M."/>
        </authorList>
    </citation>
    <scope>NUCLEOTIDE SEQUENCE [LARGE SCALE GENOMIC DNA]</scope>
    <source>
        <strain evidence="2 3">Aroian</strain>
        <tissue evidence="2">Whole animal</tissue>
    </source>
</reference>
<keyword evidence="1" id="KW-0472">Membrane</keyword>
<feature type="transmembrane region" description="Helical" evidence="1">
    <location>
        <begin position="59"/>
        <end position="77"/>
    </location>
</feature>
<evidence type="ECO:0000313" key="2">
    <source>
        <dbReference type="EMBL" id="KAK6741362.1"/>
    </source>
</evidence>
<sequence>MIGYARSDTMGHDCWDQVASSYIASKKNGKLIEEEENCERMRAGADTVNFGCCALSPNAYVIVASVIILLLGILMVLDYPGSWYMLVVAVIILALAIVGFRTNKPLVYLILGIIVIVLAILGVIHTVLFILNNGFTLIPIINIVLNIIFIIFLVHLAYVAFSLRG</sequence>
<feature type="transmembrane region" description="Helical" evidence="1">
    <location>
        <begin position="137"/>
        <end position="161"/>
    </location>
</feature>
<accession>A0ABR1CSR3</accession>
<evidence type="ECO:0008006" key="4">
    <source>
        <dbReference type="Google" id="ProtNLM"/>
    </source>
</evidence>